<dbReference type="RefSeq" id="WP_044237229.1">
    <property type="nucleotide sequence ID" value="NZ_ASRX01000008.1"/>
</dbReference>
<dbReference type="GO" id="GO:0008199">
    <property type="term" value="F:ferric iron binding"/>
    <property type="evidence" value="ECO:0007669"/>
    <property type="project" value="InterPro"/>
</dbReference>
<sequence>MSHDPKNKKEDNGLSRRKLVQAFGMAMAAVPLTHLVACSGESGDGAGGEGGAGGSGGAGGGGGAGGSGGEGGGTSVDPGTWATGGTAVMTGDYPDPFENGAGTSCVLTCAATLGPCYAETIERKDISEGVLGLPVRLAFLLVDEDCNPVEGAALDIWHCSPEGIYSGDDSIAFCNANDPEALASRWFRGVQTTDADGRVDFDTCFPGWYSSRTIHIHFTVRINGVEYVTSQLFFDDALCDEIVNTQPVYSDRGERDTTNATDNVINAEDAPDYSFQVEQMPDGAMLAWKTLVLRTSTGEALCQLQGAQQPGGGGPGGGDPPPPPGG</sequence>
<dbReference type="AlphaFoldDB" id="A0A017TFU0"/>
<feature type="compositionally biased region" description="Gly residues" evidence="1">
    <location>
        <begin position="44"/>
        <end position="74"/>
    </location>
</feature>
<comment type="caution">
    <text evidence="3">The sequence shown here is derived from an EMBL/GenBank/DDBJ whole genome shotgun (WGS) entry which is preliminary data.</text>
</comment>
<evidence type="ECO:0000256" key="1">
    <source>
        <dbReference type="SAM" id="MobiDB-lite"/>
    </source>
</evidence>
<dbReference type="EMBL" id="ASRX01000008">
    <property type="protein sequence ID" value="EYF07690.1"/>
    <property type="molecule type" value="Genomic_DNA"/>
</dbReference>
<dbReference type="PANTHER" id="PTHR34315:SF1">
    <property type="entry name" value="INTRADIOL RING-CLEAVAGE DIOXYGENASES DOMAIN-CONTAINING PROTEIN-RELATED"/>
    <property type="match status" value="1"/>
</dbReference>
<keyword evidence="4" id="KW-1185">Reference proteome</keyword>
<dbReference type="GO" id="GO:0016702">
    <property type="term" value="F:oxidoreductase activity, acting on single donors with incorporation of molecular oxygen, incorporation of two atoms of oxygen"/>
    <property type="evidence" value="ECO:0007669"/>
    <property type="project" value="InterPro"/>
</dbReference>
<dbReference type="SUPFAM" id="SSF49482">
    <property type="entry name" value="Aromatic compound dioxygenase"/>
    <property type="match status" value="1"/>
</dbReference>
<evidence type="ECO:0000313" key="3">
    <source>
        <dbReference type="EMBL" id="EYF07690.1"/>
    </source>
</evidence>
<organism evidence="3 4">
    <name type="scientific">Chondromyces apiculatus DSM 436</name>
    <dbReference type="NCBI Taxonomy" id="1192034"/>
    <lineage>
        <taxon>Bacteria</taxon>
        <taxon>Pseudomonadati</taxon>
        <taxon>Myxococcota</taxon>
        <taxon>Polyangia</taxon>
        <taxon>Polyangiales</taxon>
        <taxon>Polyangiaceae</taxon>
        <taxon>Chondromyces</taxon>
    </lineage>
</organism>
<evidence type="ECO:0000313" key="4">
    <source>
        <dbReference type="Proteomes" id="UP000019678"/>
    </source>
</evidence>
<gene>
    <name evidence="3" type="ORF">CAP_8191</name>
</gene>
<protein>
    <recommendedName>
        <fullName evidence="2">Intradiol ring-cleavage dioxygenases domain-containing protein</fullName>
    </recommendedName>
</protein>
<dbReference type="Proteomes" id="UP000019678">
    <property type="component" value="Unassembled WGS sequence"/>
</dbReference>
<proteinExistence type="predicted"/>
<dbReference type="PANTHER" id="PTHR34315">
    <property type="match status" value="1"/>
</dbReference>
<name>A0A017TFU0_9BACT</name>
<dbReference type="Gene3D" id="2.60.130.10">
    <property type="entry name" value="Aromatic compound dioxygenase"/>
    <property type="match status" value="1"/>
</dbReference>
<evidence type="ECO:0000259" key="2">
    <source>
        <dbReference type="Pfam" id="PF00775"/>
    </source>
</evidence>
<dbReference type="Pfam" id="PF00775">
    <property type="entry name" value="Dioxygenase_C"/>
    <property type="match status" value="1"/>
</dbReference>
<dbReference type="eggNOG" id="COG3485">
    <property type="taxonomic scope" value="Bacteria"/>
</dbReference>
<accession>A0A017TFU0</accession>
<dbReference type="InterPro" id="IPR015889">
    <property type="entry name" value="Intradiol_dOase_core"/>
</dbReference>
<dbReference type="InterPro" id="IPR000627">
    <property type="entry name" value="Intradiol_dOase_C"/>
</dbReference>
<dbReference type="OrthoDB" id="9805815at2"/>
<feature type="domain" description="Intradiol ring-cleavage dioxygenases" evidence="2">
    <location>
        <begin position="131"/>
        <end position="245"/>
    </location>
</feature>
<dbReference type="STRING" id="1192034.CAP_8191"/>
<feature type="region of interest" description="Disordered" evidence="1">
    <location>
        <begin position="305"/>
        <end position="326"/>
    </location>
</feature>
<feature type="region of interest" description="Disordered" evidence="1">
    <location>
        <begin position="44"/>
        <end position="87"/>
    </location>
</feature>
<reference evidence="3 4" key="1">
    <citation type="submission" date="2013-05" db="EMBL/GenBank/DDBJ databases">
        <title>Genome assembly of Chondromyces apiculatus DSM 436.</title>
        <authorList>
            <person name="Sharma G."/>
            <person name="Khatri I."/>
            <person name="Kaur C."/>
            <person name="Mayilraj S."/>
            <person name="Subramanian S."/>
        </authorList>
    </citation>
    <scope>NUCLEOTIDE SEQUENCE [LARGE SCALE GENOMIC DNA]</scope>
    <source>
        <strain evidence="3 4">DSM 436</strain>
    </source>
</reference>